<feature type="region of interest" description="Disordered" evidence="3">
    <location>
        <begin position="46"/>
        <end position="73"/>
    </location>
</feature>
<feature type="region of interest" description="Disordered" evidence="3">
    <location>
        <begin position="294"/>
        <end position="328"/>
    </location>
</feature>
<dbReference type="Pfam" id="PF12936">
    <property type="entry name" value="Kri1_C"/>
    <property type="match status" value="1"/>
</dbReference>
<evidence type="ECO:0000256" key="1">
    <source>
        <dbReference type="ARBA" id="ARBA00007473"/>
    </source>
</evidence>
<sequence>MAALFDEGSSDEEGNLKINTNYADKYNQWREKEEYQKLKDKYGETGAMRMLANGDDSSSTSESEDEDGEAWDSEVEKQFFQTLASLKKKDPSIYNTEKKFFDKAAQPAPIKKSTKEEAFTLRDYERKIILEKGGKMSDDEDAPPRTFQEEQEQLKIGFKAALQDSDSETEDLFKIRPKTNAQKEKEEEEYKEWLKGRKEDITNEETKQQLEPLKEYWSNPKLDENEAFLKDFFLNKRYKCSEDKNYIPTYDEVVHESEGDLSEDEKILEKQQEFEHKYNFRFEEPDPEFIKRYPRTIADSMRRPDTSRKAKRDEVKERKKREKEEKKEELKMLKKYKLKEIQEKLEQLKSITGNASLPFQDDDLQGDFDPEQYDKKMGEIFNQDYYHVNDEDQKPEFPYDPEIDDENWDDYKGQEAHPSTSGENYYDDYDGPHCEDPDFNMDCDYEDGKEESKREMIEMTRRNRGRKKSIFAQKLETKKPVFDPQQYPNYEEYLEEYYKLDYEDIIGDQPVRFKYRTVVENDFGLDVEEILAAREKELNQWCSVKKMSQYRTEREEMADYYTYITKKRNLSLKKRILPSIFAENSEELMVADQEKDRKKRRKNQGKDENPEPQHIQKPDVHQEITEETVPKKKKRKNKGKDEPLDLEKNQSQTIDLNHSEKMEEAGHKRKKEKTNDGDLQIEQQQPQPKKLKIDKQPAESEITVEANKPIQGNASTDNKKKKKKKKKNKKNMAETNDTPVSTIANEPSKKQADRTQSQPATEKPETIDKKGKTGQISPSKDDTPKKKVKNNVKPIEANSLGTNEPPKTESASNGETKKKKKNKKKKNKNQTNGAKVAHPANKANKKSATIRGFDISDDRLKAYGIRNPKKFKNAMIFGNKKKAQA</sequence>
<dbReference type="PANTHER" id="PTHR14490:SF5">
    <property type="entry name" value="PROTEIN KRI1 HOMOLOG"/>
    <property type="match status" value="1"/>
</dbReference>
<feature type="compositionally biased region" description="Basic and acidic residues" evidence="3">
    <location>
        <begin position="657"/>
        <end position="666"/>
    </location>
</feature>
<feature type="compositionally biased region" description="Basic residues" evidence="3">
    <location>
        <begin position="817"/>
        <end position="828"/>
    </location>
</feature>
<feature type="compositionally biased region" description="Basic and acidic residues" evidence="3">
    <location>
        <begin position="762"/>
        <end position="771"/>
    </location>
</feature>
<dbReference type="AlphaFoldDB" id="A0AAD5PSH0"/>
<dbReference type="PANTHER" id="PTHR14490">
    <property type="entry name" value="ZINC FINGER, ZZ TYPE"/>
    <property type="match status" value="1"/>
</dbReference>
<gene>
    <name evidence="5" type="ORF">GHT06_017799</name>
</gene>
<dbReference type="Proteomes" id="UP000820818">
    <property type="component" value="Linkage Group LG7"/>
</dbReference>
<feature type="compositionally biased region" description="Basic and acidic residues" evidence="3">
    <location>
        <begin position="604"/>
        <end position="630"/>
    </location>
</feature>
<dbReference type="InterPro" id="IPR024626">
    <property type="entry name" value="Kri1-like_C"/>
</dbReference>
<dbReference type="GO" id="GO:0000447">
    <property type="term" value="P:endonucleolytic cleavage in ITS1 to separate SSU-rRNA from 5.8S rRNA and LSU-rRNA from tricistronic rRNA transcript (SSU-rRNA, 5.8S rRNA, LSU-rRNA)"/>
    <property type="evidence" value="ECO:0007669"/>
    <property type="project" value="TreeGrafter"/>
</dbReference>
<protein>
    <recommendedName>
        <fullName evidence="2">Protein KRI1 homolog</fullName>
    </recommendedName>
</protein>
<comment type="similarity">
    <text evidence="1">Belongs to the KRI1 family.</text>
</comment>
<feature type="compositionally biased region" description="Acidic residues" evidence="3">
    <location>
        <begin position="437"/>
        <end position="449"/>
    </location>
</feature>
<feature type="compositionally biased region" description="Basic and acidic residues" evidence="3">
    <location>
        <begin position="387"/>
        <end position="397"/>
    </location>
</feature>
<proteinExistence type="inferred from homology"/>
<dbReference type="InterPro" id="IPR018034">
    <property type="entry name" value="Kri1"/>
</dbReference>
<feature type="region of interest" description="Disordered" evidence="3">
    <location>
        <begin position="1"/>
        <end position="23"/>
    </location>
</feature>
<dbReference type="EMBL" id="WJBH02000007">
    <property type="protein sequence ID" value="KAI9555284.1"/>
    <property type="molecule type" value="Genomic_DNA"/>
</dbReference>
<evidence type="ECO:0000259" key="4">
    <source>
        <dbReference type="Pfam" id="PF12936"/>
    </source>
</evidence>
<dbReference type="GO" id="GO:0005730">
    <property type="term" value="C:nucleolus"/>
    <property type="evidence" value="ECO:0007669"/>
    <property type="project" value="TreeGrafter"/>
</dbReference>
<feature type="compositionally biased region" description="Acidic residues" evidence="3">
    <location>
        <begin position="399"/>
        <end position="408"/>
    </location>
</feature>
<feature type="compositionally biased region" description="Polar residues" evidence="3">
    <location>
        <begin position="733"/>
        <end position="745"/>
    </location>
</feature>
<comment type="caution">
    <text evidence="5">The sequence shown here is derived from an EMBL/GenBank/DDBJ whole genome shotgun (WGS) entry which is preliminary data.</text>
</comment>
<feature type="region of interest" description="Disordered" evidence="3">
    <location>
        <begin position="591"/>
        <end position="849"/>
    </location>
</feature>
<evidence type="ECO:0000256" key="2">
    <source>
        <dbReference type="ARBA" id="ARBA00017294"/>
    </source>
</evidence>
<dbReference type="Pfam" id="PF05178">
    <property type="entry name" value="Kri1"/>
    <property type="match status" value="1"/>
</dbReference>
<feature type="region of interest" description="Disordered" evidence="3">
    <location>
        <begin position="387"/>
        <end position="452"/>
    </location>
</feature>
<reference evidence="5 6" key="1">
    <citation type="submission" date="2022-05" db="EMBL/GenBank/DDBJ databases">
        <title>A multi-omics perspective on studying reproductive biology in Daphnia sinensis.</title>
        <authorList>
            <person name="Jia J."/>
        </authorList>
    </citation>
    <scope>NUCLEOTIDE SEQUENCE [LARGE SCALE GENOMIC DNA]</scope>
    <source>
        <strain evidence="5 6">WSL</strain>
    </source>
</reference>
<evidence type="ECO:0000313" key="6">
    <source>
        <dbReference type="Proteomes" id="UP000820818"/>
    </source>
</evidence>
<dbReference type="GO" id="GO:0030686">
    <property type="term" value="C:90S preribosome"/>
    <property type="evidence" value="ECO:0007669"/>
    <property type="project" value="TreeGrafter"/>
</dbReference>
<keyword evidence="6" id="KW-1185">Reference proteome</keyword>
<feature type="compositionally biased region" description="Acidic residues" evidence="3">
    <location>
        <begin position="62"/>
        <end position="73"/>
    </location>
</feature>
<organism evidence="5 6">
    <name type="scientific">Daphnia sinensis</name>
    <dbReference type="NCBI Taxonomy" id="1820382"/>
    <lineage>
        <taxon>Eukaryota</taxon>
        <taxon>Metazoa</taxon>
        <taxon>Ecdysozoa</taxon>
        <taxon>Arthropoda</taxon>
        <taxon>Crustacea</taxon>
        <taxon>Branchiopoda</taxon>
        <taxon>Diplostraca</taxon>
        <taxon>Cladocera</taxon>
        <taxon>Anomopoda</taxon>
        <taxon>Daphniidae</taxon>
        <taxon>Daphnia</taxon>
        <taxon>Daphnia similis group</taxon>
    </lineage>
</organism>
<feature type="domain" description="Kri1-like C-terminal" evidence="4">
    <location>
        <begin position="490"/>
        <end position="575"/>
    </location>
</feature>
<evidence type="ECO:0000313" key="5">
    <source>
        <dbReference type="EMBL" id="KAI9555284.1"/>
    </source>
</evidence>
<evidence type="ECO:0000256" key="3">
    <source>
        <dbReference type="SAM" id="MobiDB-lite"/>
    </source>
</evidence>
<name>A0AAD5PSH0_9CRUS</name>
<feature type="compositionally biased region" description="Basic residues" evidence="3">
    <location>
        <begin position="719"/>
        <end position="730"/>
    </location>
</feature>
<feature type="compositionally biased region" description="Basic and acidic residues" evidence="3">
    <location>
        <begin position="639"/>
        <end position="648"/>
    </location>
</feature>
<feature type="compositionally biased region" description="Basic and acidic residues" evidence="3">
    <location>
        <begin position="300"/>
        <end position="328"/>
    </location>
</feature>
<accession>A0AAD5PSH0</accession>